<sequence>MFETAPRINLHLPHSWNHCTLEELRTIARVFRTGVSNSTRYKPFSMHSAKIALFFAFAGLEVLSPINPRVPVESQYYEVRFRCSKWKRFWLNLFDRLTAQNGDKFNLYLWQISYWIDPQKDVITGKEKAGMLDWLDREKSIGLLVFPFDSIKRRKGFCLFRKEFHGPATLMQDFSWSRYRIAQDYMALYVEQNNTLLQMSQQGDKVSQRDLMKQAKTVDLTRAMFLACIFNGKVSVVEEQSQKVRKEWAYQSNQFSDNAPYFRNFDEIDWQLILFWWQGMMHYLQRHYPRCFKTQKTEGKIANPLELYTRTTATMEKYLGLDEDKVNRQSFQIVLQHMEDMARESEEMDKIK</sequence>
<reference evidence="1" key="1">
    <citation type="journal article" date="2021" name="Proc. Natl. Acad. Sci. U.S.A.">
        <title>A Catalog of Tens of Thousands of Viruses from Human Metagenomes Reveals Hidden Associations with Chronic Diseases.</title>
        <authorList>
            <person name="Tisza M.J."/>
            <person name="Buck C.B."/>
        </authorList>
    </citation>
    <scope>NUCLEOTIDE SEQUENCE</scope>
    <source>
        <strain evidence="1">CtLdn10</strain>
    </source>
</reference>
<name>A0A8S5SPZ6_9CAUD</name>
<organism evidence="1">
    <name type="scientific">Siphoviridae sp. ctLdn10</name>
    <dbReference type="NCBI Taxonomy" id="2827847"/>
    <lineage>
        <taxon>Viruses</taxon>
        <taxon>Duplodnaviria</taxon>
        <taxon>Heunggongvirae</taxon>
        <taxon>Uroviricota</taxon>
        <taxon>Caudoviricetes</taxon>
    </lineage>
</organism>
<protein>
    <submittedName>
        <fullName evidence="1">Uncharacterized protein</fullName>
    </submittedName>
</protein>
<accession>A0A8S5SPZ6</accession>
<proteinExistence type="predicted"/>
<evidence type="ECO:0000313" key="1">
    <source>
        <dbReference type="EMBL" id="DAF53133.1"/>
    </source>
</evidence>
<dbReference type="EMBL" id="BK032647">
    <property type="protein sequence ID" value="DAF53133.1"/>
    <property type="molecule type" value="Genomic_DNA"/>
</dbReference>